<name>A0A5U6SXQ0_SALER</name>
<feature type="region of interest" description="Disordered" evidence="1">
    <location>
        <begin position="44"/>
        <end position="72"/>
    </location>
</feature>
<gene>
    <name evidence="2" type="ORF">BRO79_22065</name>
</gene>
<dbReference type="AlphaFoldDB" id="A0A5U6SXQ0"/>
<protein>
    <submittedName>
        <fullName evidence="2">Type II toxin-antitoxin system HicA family toxin</fullName>
    </submittedName>
</protein>
<dbReference type="EMBL" id="AAGRCI010000027">
    <property type="protein sequence ID" value="EBR0846101.1"/>
    <property type="molecule type" value="Genomic_DNA"/>
</dbReference>
<sequence length="72" mass="8291">MNKRHLKTLSEVFSRPVKSSIKWSDIESMLIALEAKIHERESSRGAVTLKGEKNIFHRPRPQPATEKGRLTH</sequence>
<proteinExistence type="predicted"/>
<comment type="caution">
    <text evidence="2">The sequence shown here is derived from an EMBL/GenBank/DDBJ whole genome shotgun (WGS) entry which is preliminary data.</text>
</comment>
<evidence type="ECO:0000313" key="2">
    <source>
        <dbReference type="EMBL" id="EBR0846101.1"/>
    </source>
</evidence>
<organism evidence="2">
    <name type="scientific">Salmonella enterica</name>
    <name type="common">Salmonella choleraesuis</name>
    <dbReference type="NCBI Taxonomy" id="28901"/>
    <lineage>
        <taxon>Bacteria</taxon>
        <taxon>Pseudomonadati</taxon>
        <taxon>Pseudomonadota</taxon>
        <taxon>Gammaproteobacteria</taxon>
        <taxon>Enterobacterales</taxon>
        <taxon>Enterobacteriaceae</taxon>
        <taxon>Salmonella</taxon>
    </lineage>
</organism>
<evidence type="ECO:0000256" key="1">
    <source>
        <dbReference type="SAM" id="MobiDB-lite"/>
    </source>
</evidence>
<reference evidence="2" key="1">
    <citation type="submission" date="2018-07" db="EMBL/GenBank/DDBJ databases">
        <authorList>
            <consortium name="GenomeTrakr network: Whole genome sequencing for foodborne pathogen traceback"/>
        </authorList>
    </citation>
    <scope>NUCLEOTIDE SEQUENCE</scope>
    <source>
        <strain evidence="2">CFSAN056582</strain>
    </source>
</reference>
<accession>A0A5U6SXQ0</accession>